<dbReference type="HOGENOM" id="CLU_006300_0_0_1"/>
<feature type="domain" description="RNA polymerase II assembly factor Rtp1 C-terminal" evidence="2">
    <location>
        <begin position="831"/>
        <end position="864"/>
    </location>
</feature>
<evidence type="ECO:0000259" key="2">
    <source>
        <dbReference type="Pfam" id="PF10304"/>
    </source>
</evidence>
<dbReference type="Pfam" id="PF10363">
    <property type="entry name" value="RTP1_C1"/>
    <property type="match status" value="1"/>
</dbReference>
<gene>
    <name evidence="4" type="ORF">OIDMADRAFT_163929</name>
</gene>
<evidence type="ECO:0008006" key="6">
    <source>
        <dbReference type="Google" id="ProtNLM"/>
    </source>
</evidence>
<organism evidence="4 5">
    <name type="scientific">Oidiodendron maius (strain Zn)</name>
    <dbReference type="NCBI Taxonomy" id="913774"/>
    <lineage>
        <taxon>Eukaryota</taxon>
        <taxon>Fungi</taxon>
        <taxon>Dikarya</taxon>
        <taxon>Ascomycota</taxon>
        <taxon>Pezizomycotina</taxon>
        <taxon>Leotiomycetes</taxon>
        <taxon>Leotiomycetes incertae sedis</taxon>
        <taxon>Myxotrichaceae</taxon>
        <taxon>Oidiodendron</taxon>
    </lineage>
</organism>
<dbReference type="SUPFAM" id="SSF48371">
    <property type="entry name" value="ARM repeat"/>
    <property type="match status" value="1"/>
</dbReference>
<reference evidence="5" key="2">
    <citation type="submission" date="2015-01" db="EMBL/GenBank/DDBJ databases">
        <title>Evolutionary Origins and Diversification of the Mycorrhizal Mutualists.</title>
        <authorList>
            <consortium name="DOE Joint Genome Institute"/>
            <consortium name="Mycorrhizal Genomics Consortium"/>
            <person name="Kohler A."/>
            <person name="Kuo A."/>
            <person name="Nagy L.G."/>
            <person name="Floudas D."/>
            <person name="Copeland A."/>
            <person name="Barry K.W."/>
            <person name="Cichocki N."/>
            <person name="Veneault-Fourrey C."/>
            <person name="LaButti K."/>
            <person name="Lindquist E.A."/>
            <person name="Lipzen A."/>
            <person name="Lundell T."/>
            <person name="Morin E."/>
            <person name="Murat C."/>
            <person name="Riley R."/>
            <person name="Ohm R."/>
            <person name="Sun H."/>
            <person name="Tunlid A."/>
            <person name="Henrissat B."/>
            <person name="Grigoriev I.V."/>
            <person name="Hibbett D.S."/>
            <person name="Martin F."/>
        </authorList>
    </citation>
    <scope>NUCLEOTIDE SEQUENCE [LARGE SCALE GENOMIC DNA]</scope>
    <source>
        <strain evidence="5">Zn</strain>
    </source>
</reference>
<dbReference type="InterPro" id="IPR039600">
    <property type="entry name" value="TANGO6/Rtp1"/>
</dbReference>
<comment type="similarity">
    <text evidence="1">Belongs to the Tango6 family.</text>
</comment>
<evidence type="ECO:0000259" key="3">
    <source>
        <dbReference type="Pfam" id="PF10363"/>
    </source>
</evidence>
<reference evidence="4 5" key="1">
    <citation type="submission" date="2014-04" db="EMBL/GenBank/DDBJ databases">
        <authorList>
            <consortium name="DOE Joint Genome Institute"/>
            <person name="Kuo A."/>
            <person name="Martino E."/>
            <person name="Perotto S."/>
            <person name="Kohler A."/>
            <person name="Nagy L.G."/>
            <person name="Floudas D."/>
            <person name="Copeland A."/>
            <person name="Barry K.W."/>
            <person name="Cichocki N."/>
            <person name="Veneault-Fourrey C."/>
            <person name="LaButti K."/>
            <person name="Lindquist E.A."/>
            <person name="Lipzen A."/>
            <person name="Lundell T."/>
            <person name="Morin E."/>
            <person name="Murat C."/>
            <person name="Sun H."/>
            <person name="Tunlid A."/>
            <person name="Henrissat B."/>
            <person name="Grigoriev I.V."/>
            <person name="Hibbett D.S."/>
            <person name="Martin F."/>
            <person name="Nordberg H.P."/>
            <person name="Cantor M.N."/>
            <person name="Hua S.X."/>
        </authorList>
    </citation>
    <scope>NUCLEOTIDE SEQUENCE [LARGE SCALE GENOMIC DNA]</scope>
    <source>
        <strain evidence="4 5">Zn</strain>
    </source>
</reference>
<dbReference type="OrthoDB" id="39591at2759"/>
<dbReference type="STRING" id="913774.A0A0C3GZM9"/>
<dbReference type="AlphaFoldDB" id="A0A0C3GZM9"/>
<dbReference type="InterPro" id="IPR016024">
    <property type="entry name" value="ARM-type_fold"/>
</dbReference>
<accession>A0A0C3GZM9</accession>
<dbReference type="Pfam" id="PF10304">
    <property type="entry name" value="RTP1_C2"/>
    <property type="match status" value="1"/>
</dbReference>
<evidence type="ECO:0000313" key="4">
    <source>
        <dbReference type="EMBL" id="KIN01426.1"/>
    </source>
</evidence>
<dbReference type="InterPro" id="IPR019451">
    <property type="entry name" value="Rtp1_C1"/>
</dbReference>
<dbReference type="PANTHER" id="PTHR20959:SF1">
    <property type="entry name" value="TRANSPORT AND GOLGI ORGANIZATION PROTEIN 6 HOMOLOG"/>
    <property type="match status" value="1"/>
</dbReference>
<dbReference type="Proteomes" id="UP000054321">
    <property type="component" value="Unassembled WGS sequence"/>
</dbReference>
<dbReference type="InterPro" id="IPR019414">
    <property type="entry name" value="Rtp1_C2"/>
</dbReference>
<dbReference type="PANTHER" id="PTHR20959">
    <property type="entry name" value="TRANSPORT AND GOLGI ORGANIZATION PROTEIN 6 FAMILY MEMBER"/>
    <property type="match status" value="1"/>
</dbReference>
<dbReference type="GO" id="GO:0009306">
    <property type="term" value="P:protein secretion"/>
    <property type="evidence" value="ECO:0007669"/>
    <property type="project" value="TreeGrafter"/>
</dbReference>
<protein>
    <recommendedName>
        <fullName evidence="6">RNA polymerase II assembly factor Rtp1 C-terminal domain-containing protein</fullName>
    </recommendedName>
</protein>
<evidence type="ECO:0000256" key="1">
    <source>
        <dbReference type="ARBA" id="ARBA00005724"/>
    </source>
</evidence>
<proteinExistence type="inferred from homology"/>
<name>A0A0C3GZM9_OIDMZ</name>
<keyword evidence="5" id="KW-1185">Reference proteome</keyword>
<dbReference type="InParanoid" id="A0A0C3GZM9"/>
<sequence length="907" mass="100834">MASGGSLKRTTQPPLVDNLLQYGKLAFNPELPEEIRHTNQAKFQDVVDSTGTLALMPALNLLVQPGRTEPWLRAQLITALAVLPLRERGVQHAIEFILSVHPSSAGFSDAVKAGRGSGISHDALNAASRLLSSPPAGMSPDQWFSGIAPQLFSLLQGEGEPEMDRAAAFIIGFGILGRRQYGASGRHMPGWKHFVEPMLHSIDPTLGSSVSRSRSAEGDVEFVGARKVLVPSEQVARSLKSLNVLITSHPHPSLTKRLLRPILLPLWSLASWNQNSETVESKYRKPARNLLMILLQLLSHGIQPSSSDTLSMIVQNFMFQGKPTSSTSLWVYTKDIQGIQIQEQNASSEAESGLFVSSLPSIEDKVSSFCTLIKSIPEFDTEISHLFTRLCRKWLKDTTGDRAESIVTGFETVEPSDSSQERFIEATLMQKLMTTVPEKLVSDSHQVLDLVNYILSKWNSDDIDGNEDIISVALSLLNIILTSPNYKTIPDSKQVFDEIQKSVYSISKCSKMDASLTAQNMLSLIEFRDTFNDSNATSSDIFKDQQYEDRKNYNLAMSYLTSTESPPPVRVQGLELISTLLQSQSSVLDIPALIVLFSSLLQDSDEYIYLRVIKSFVELSTRHPKTILSDLIDRYVDPNEEAVLDQRLRFGEALLQIIKNVGHAFSGGITRTVSEGLMSIAGRRGFRPKFQQEQENEILLKRQKDREAEDAWDGPPPQLDEYLPSEFQKEDELLARIVSGWESKRGSEDVRIRASALSIMGSAIEANVAAIGSDLISTVLDLSIHILTLETEPEKGILRRSAILLIMNFIRALETAREQQTKLSFGLVGKNLDDVKRVLQYVEETDNDDLVRQHAKDVIDGLQTWQFNALLPSQNPQFRIQEIAGLAITPGGEIDSASKRPRIEEIE</sequence>
<evidence type="ECO:0000313" key="5">
    <source>
        <dbReference type="Proteomes" id="UP000054321"/>
    </source>
</evidence>
<feature type="domain" description="RNA polymerase II assembly factor Rtp1 C-terminal" evidence="3">
    <location>
        <begin position="556"/>
        <end position="663"/>
    </location>
</feature>
<dbReference type="EMBL" id="KN832876">
    <property type="protein sequence ID" value="KIN01426.1"/>
    <property type="molecule type" value="Genomic_DNA"/>
</dbReference>